<accession>A0ABS0GX84</accession>
<dbReference type="RefSeq" id="WP_196202388.1">
    <property type="nucleotide sequence ID" value="NZ_JADPUN010000170.1"/>
</dbReference>
<protein>
    <submittedName>
        <fullName evidence="1">Uncharacterized protein</fullName>
    </submittedName>
</protein>
<name>A0ABS0GX84_9ACTN</name>
<proteinExistence type="predicted"/>
<organism evidence="1 2">
    <name type="scientific">Plantactinospora alkalitolerans</name>
    <dbReference type="NCBI Taxonomy" id="2789879"/>
    <lineage>
        <taxon>Bacteria</taxon>
        <taxon>Bacillati</taxon>
        <taxon>Actinomycetota</taxon>
        <taxon>Actinomycetes</taxon>
        <taxon>Micromonosporales</taxon>
        <taxon>Micromonosporaceae</taxon>
        <taxon>Plantactinospora</taxon>
    </lineage>
</organism>
<dbReference type="Gene3D" id="3.40.50.300">
    <property type="entry name" value="P-loop containing nucleotide triphosphate hydrolases"/>
    <property type="match status" value="1"/>
</dbReference>
<gene>
    <name evidence="1" type="ORF">I0C86_17910</name>
</gene>
<dbReference type="SUPFAM" id="SSF52540">
    <property type="entry name" value="P-loop containing nucleoside triphosphate hydrolases"/>
    <property type="match status" value="1"/>
</dbReference>
<dbReference type="Proteomes" id="UP000638560">
    <property type="component" value="Unassembled WGS sequence"/>
</dbReference>
<evidence type="ECO:0000313" key="1">
    <source>
        <dbReference type="EMBL" id="MBF9130821.1"/>
    </source>
</evidence>
<dbReference type="EMBL" id="JADPUN010000170">
    <property type="protein sequence ID" value="MBF9130821.1"/>
    <property type="molecule type" value="Genomic_DNA"/>
</dbReference>
<reference evidence="1 2" key="1">
    <citation type="submission" date="2020-11" db="EMBL/GenBank/DDBJ databases">
        <title>A novel isolate from a Black sea contaminated sediment with potential to produce alkanes: Plantactinospora alkalitolerans sp. nov.</title>
        <authorList>
            <person name="Carro L."/>
            <person name="Veyisoglu A."/>
            <person name="Guven K."/>
            <person name="Schumann P."/>
            <person name="Klenk H.-P."/>
            <person name="Sahin N."/>
        </authorList>
    </citation>
    <scope>NUCLEOTIDE SEQUENCE [LARGE SCALE GENOMIC DNA]</scope>
    <source>
        <strain evidence="1 2">S1510</strain>
    </source>
</reference>
<dbReference type="InterPro" id="IPR027417">
    <property type="entry name" value="P-loop_NTPase"/>
</dbReference>
<comment type="caution">
    <text evidence="1">The sequence shown here is derived from an EMBL/GenBank/DDBJ whole genome shotgun (WGS) entry which is preliminary data.</text>
</comment>
<sequence>MQWDEFTTLRRALWIGGGQWAGKSTVAAILAEEYGLTHYHYDYHDARSHLDRRLARRIRSGEPPTEPDPEAIWIEATPAEMARKALANFVERFEWVQDDLRALVSPRPILADGWGLRPELVAPITGSTDRMVVLVPSEEFRLYQIDRLPRAGRVGSPVSDPQLAQRNRIERDRLIGEDAVRSAQRLNIPVIEVDGTRDARAVADLVAAQFAPFLPQRSVA</sequence>
<keyword evidence="2" id="KW-1185">Reference proteome</keyword>
<evidence type="ECO:0000313" key="2">
    <source>
        <dbReference type="Proteomes" id="UP000638560"/>
    </source>
</evidence>